<proteinExistence type="inferred from homology"/>
<dbReference type="InterPro" id="IPR042070">
    <property type="entry name" value="PucR_C-HTH_sf"/>
</dbReference>
<dbReference type="AlphaFoldDB" id="A0A3N0B5I6"/>
<evidence type="ECO:0000259" key="3">
    <source>
        <dbReference type="Pfam" id="PF17853"/>
    </source>
</evidence>
<protein>
    <recommendedName>
        <fullName evidence="6">PucR C-terminal helix-turn-helix domain-containing protein</fullName>
    </recommendedName>
</protein>
<dbReference type="InterPro" id="IPR051448">
    <property type="entry name" value="CdaR-like_regulators"/>
</dbReference>
<dbReference type="Pfam" id="PF17853">
    <property type="entry name" value="GGDEF_2"/>
    <property type="match status" value="1"/>
</dbReference>
<feature type="domain" description="PucR C-terminal helix-turn-helix" evidence="2">
    <location>
        <begin position="450"/>
        <end position="508"/>
    </location>
</feature>
<name>A0A3N0B5I6_9ACTN</name>
<evidence type="ECO:0008006" key="6">
    <source>
        <dbReference type="Google" id="ProtNLM"/>
    </source>
</evidence>
<comment type="caution">
    <text evidence="4">The sequence shown here is derived from an EMBL/GenBank/DDBJ whole genome shotgun (WGS) entry which is preliminary data.</text>
</comment>
<sequence length="524" mass="60039">MEIGRIVEQLGDFGLIPLNTREAPAYIETHKMIKPRQERFFPACLYVGYATELPWSFGRDAEANLVCIDDGEIPSDFLENERVNLYLAPRNTNQFDILNRVADIMIDEASVVAGMRRILDVLYRGEGLQSLVDTAADVLGNAVFVNDPAFKILAMSSNEMFRNETLELEKTLGYVHMDNVEAMRRDGVLKGRVMGRRGIARVSRSDPPENWLFKNIVLHGVVIATIAVVDNHQPFRDYHEELVDRFANLVAIELEKSDFFKDDESVAHNYFLGDLLSKKVLSKKAIEQRCRIIKWDTLDWFRVLVVADKRSGLSPARVQQLSRQMKRFLPRAKWTILQNNIVLLLTSRSRAVWTEGEEAELVSFLDENDLYCGSSQSFDTLVDTRRNYRQAYHAVDTGLQLRGETRLFSYERMIPSYVLQMALRRNDLADMRPESAAVIEEYDAHNSGELLKTLEAYLRHTNDPVAAARELNVHRNTLLYRINKIKELTGIDLHDGDARLGLQLYFKARDILWSGRALHSVDQG</sequence>
<dbReference type="Pfam" id="PF13556">
    <property type="entry name" value="HTH_30"/>
    <property type="match status" value="1"/>
</dbReference>
<dbReference type="PANTHER" id="PTHR33744">
    <property type="entry name" value="CARBOHYDRATE DIACID REGULATOR"/>
    <property type="match status" value="1"/>
</dbReference>
<accession>A0A3N0B5I6</accession>
<feature type="domain" description="CdaR GGDEF-like" evidence="3">
    <location>
        <begin position="284"/>
        <end position="396"/>
    </location>
</feature>
<dbReference type="Proteomes" id="UP000269591">
    <property type="component" value="Unassembled WGS sequence"/>
</dbReference>
<evidence type="ECO:0000313" key="5">
    <source>
        <dbReference type="Proteomes" id="UP000269591"/>
    </source>
</evidence>
<dbReference type="InterPro" id="IPR025736">
    <property type="entry name" value="PucR_C-HTH_dom"/>
</dbReference>
<keyword evidence="5" id="KW-1185">Reference proteome</keyword>
<gene>
    <name evidence="4" type="ORF">DMP06_01740</name>
</gene>
<evidence type="ECO:0000313" key="4">
    <source>
        <dbReference type="EMBL" id="RNL42150.1"/>
    </source>
</evidence>
<dbReference type="EMBL" id="QIBX01000001">
    <property type="protein sequence ID" value="RNL42150.1"/>
    <property type="molecule type" value="Genomic_DNA"/>
</dbReference>
<evidence type="ECO:0000256" key="1">
    <source>
        <dbReference type="ARBA" id="ARBA00006754"/>
    </source>
</evidence>
<dbReference type="RefSeq" id="WP_123208008.1">
    <property type="nucleotide sequence ID" value="NZ_JBHTHO010000013.1"/>
</dbReference>
<dbReference type="InterPro" id="IPR041522">
    <property type="entry name" value="CdaR_GGDEF"/>
</dbReference>
<organism evidence="4 5">
    <name type="scientific">Slackia equolifaciens</name>
    <dbReference type="NCBI Taxonomy" id="498718"/>
    <lineage>
        <taxon>Bacteria</taxon>
        <taxon>Bacillati</taxon>
        <taxon>Actinomycetota</taxon>
        <taxon>Coriobacteriia</taxon>
        <taxon>Eggerthellales</taxon>
        <taxon>Eggerthellaceae</taxon>
        <taxon>Slackia</taxon>
    </lineage>
</organism>
<comment type="similarity">
    <text evidence="1">Belongs to the CdaR family.</text>
</comment>
<reference evidence="5" key="1">
    <citation type="submission" date="2018-05" db="EMBL/GenBank/DDBJ databases">
        <title>Genome Sequencing of selected type strains of the family Eggerthellaceae.</title>
        <authorList>
            <person name="Danylec N."/>
            <person name="Stoll D.A."/>
            <person name="Doetsch A."/>
            <person name="Huch M."/>
        </authorList>
    </citation>
    <scope>NUCLEOTIDE SEQUENCE [LARGE SCALE GENOMIC DNA]</scope>
    <source>
        <strain evidence="5">DSM 24851</strain>
    </source>
</reference>
<dbReference type="PANTHER" id="PTHR33744:SF1">
    <property type="entry name" value="DNA-BINDING TRANSCRIPTIONAL ACTIVATOR ADER"/>
    <property type="match status" value="1"/>
</dbReference>
<dbReference type="OrthoDB" id="3169920at2"/>
<dbReference type="Gene3D" id="1.10.10.2840">
    <property type="entry name" value="PucR C-terminal helix-turn-helix domain"/>
    <property type="match status" value="1"/>
</dbReference>
<evidence type="ECO:0000259" key="2">
    <source>
        <dbReference type="Pfam" id="PF13556"/>
    </source>
</evidence>